<keyword evidence="7" id="KW-0540">Nuclease</keyword>
<evidence type="ECO:0000256" key="6">
    <source>
        <dbReference type="ARBA" id="ARBA00023125"/>
    </source>
</evidence>
<dbReference type="EC" id="3.1.-.-" evidence="7"/>
<dbReference type="PROSITE" id="PS00486">
    <property type="entry name" value="DNA_MISMATCH_REPAIR_2"/>
    <property type="match status" value="1"/>
</dbReference>
<dbReference type="Proteomes" id="UP000031982">
    <property type="component" value="Unassembled WGS sequence"/>
</dbReference>
<comment type="function">
    <text evidence="7">Endonuclease that is involved in the suppression of homologous recombination and thus may have a key role in the control of bacterial genetic diversity.</text>
</comment>
<keyword evidence="4 7" id="KW-0067">ATP-binding</keyword>
<dbReference type="RefSeq" id="WP_041097618.1">
    <property type="nucleotide sequence ID" value="NZ_CP082363.1"/>
</dbReference>
<dbReference type="SMART" id="SM00463">
    <property type="entry name" value="SMR"/>
    <property type="match status" value="1"/>
</dbReference>
<dbReference type="InterPro" id="IPR036187">
    <property type="entry name" value="DNA_mismatch_repair_MutS_sf"/>
</dbReference>
<feature type="binding site" evidence="7">
    <location>
        <begin position="335"/>
        <end position="342"/>
    </location>
    <ligand>
        <name>ATP</name>
        <dbReference type="ChEBI" id="CHEBI:30616"/>
    </ligand>
</feature>
<sequence length="785" mass="87994">MNKKVLKTLEFDKIKQQLAEHAASGLGREQAEKLEPSVSYEEVVRLQEETDEASRVLRLKGHAPLGGIYNVRPQVKRAQIGGMLNGMEFVQVASTIYAGRMMKQFIHDLVEEGEELPILSEKAEQLPVLTPLEHRIKHTVDEHGGVLDSASEALRHIRQQLRANESRIRSKLESLIRGSNAQKMLSDAIITIRNDRYVIPVKQEYRGHYGGIVHDQSSSGQTLFIEPESIVQMNNQIREFKLKEQLEIERIFTELTVEVEQHGEELYYLTGLLGELDFMFMKAKFGRTIKGTKPLVNKDGYIRLNKARHPLLPIEEAVANDIEFGREYTTILITGPNTGGKTVTLKTVGLTTLMAQAGLPIPALDGSETAVFGSVFADIGDEQSIEQSLSTFSSHMVNIVDILKQVDHDSLVLFDELGAGTDPQEGAALAMAILDDVHSRGARVIATTHYPELKAYGYNREGVINASVEFNVETLSPTYRLLIGVPGRSNAFEISSRLGLNDSVIEQARGLIGADTNEVDQMIASLEQARRKAEEEEQEAREYLQHAEQFHKELQKQMQEYYAHKEELAEKARKQAAEIVEKAKAEAEEVIRDLRTMRLEKQADVKEHELIEAKRRLTEAVPAEAKKPVKKQAASSERVWKPGDEVKVLSFDQKGTLLEKAGDKEWHVQIGIMKMKVKESDLQFMKSEKKADPKPLATVKGRDYHVSLELDLRGERYDDALARVEKYIDDALLAGYPRVSIIHGKGTGALRKGVQDYLKNHRSVKRTRFGEAGEGGSGVTVVELK</sequence>
<name>A0ABR5AT22_BACBA</name>
<dbReference type="InterPro" id="IPR005747">
    <property type="entry name" value="MutS2"/>
</dbReference>
<evidence type="ECO:0000256" key="8">
    <source>
        <dbReference type="SAM" id="Coils"/>
    </source>
</evidence>
<dbReference type="InterPro" id="IPR027417">
    <property type="entry name" value="P-loop_NTPase"/>
</dbReference>
<evidence type="ECO:0000313" key="11">
    <source>
        <dbReference type="Proteomes" id="UP000031982"/>
    </source>
</evidence>
<dbReference type="HAMAP" id="MF_00092">
    <property type="entry name" value="MutS2"/>
    <property type="match status" value="1"/>
</dbReference>
<keyword evidence="7" id="KW-0255">Endonuclease</keyword>
<evidence type="ECO:0000256" key="7">
    <source>
        <dbReference type="HAMAP-Rule" id="MF_00092"/>
    </source>
</evidence>
<dbReference type="PANTHER" id="PTHR48466:SF2">
    <property type="entry name" value="OS10G0509000 PROTEIN"/>
    <property type="match status" value="1"/>
</dbReference>
<dbReference type="Pfam" id="PF20297">
    <property type="entry name" value="MSSS"/>
    <property type="match status" value="1"/>
</dbReference>
<evidence type="ECO:0000256" key="2">
    <source>
        <dbReference type="ARBA" id="ARBA00022741"/>
    </source>
</evidence>
<dbReference type="GeneID" id="92776320"/>
<evidence type="ECO:0000256" key="4">
    <source>
        <dbReference type="ARBA" id="ARBA00022840"/>
    </source>
</evidence>
<dbReference type="PROSITE" id="PS50828">
    <property type="entry name" value="SMR"/>
    <property type="match status" value="1"/>
</dbReference>
<comment type="caution">
    <text evidence="10">The sequence shown here is derived from an EMBL/GenBank/DDBJ whole genome shotgun (WGS) entry which is preliminary data.</text>
</comment>
<dbReference type="PANTHER" id="PTHR48466">
    <property type="entry name" value="OS10G0509000 PROTEIN-RELATED"/>
    <property type="match status" value="1"/>
</dbReference>
<dbReference type="Gene3D" id="3.40.50.300">
    <property type="entry name" value="P-loop containing nucleotide triphosphate hydrolases"/>
    <property type="match status" value="1"/>
</dbReference>
<proteinExistence type="inferred from homology"/>
<protein>
    <recommendedName>
        <fullName evidence="7">Endonuclease MutS2</fullName>
        <ecNumber evidence="7">3.1.-.-</ecNumber>
    </recommendedName>
    <alternativeName>
        <fullName evidence="7">Ribosome-associated protein quality control-upstream factor</fullName>
        <shortName evidence="7">RQC-upstream factor</shortName>
        <shortName evidence="7">RqcU</shortName>
        <ecNumber evidence="7">3.6.4.-</ecNumber>
    </alternativeName>
</protein>
<dbReference type="InterPro" id="IPR007696">
    <property type="entry name" value="DNA_mismatch_repair_MutS_core"/>
</dbReference>
<dbReference type="Pfam" id="PF00488">
    <property type="entry name" value="MutS_V"/>
    <property type="match status" value="1"/>
</dbReference>
<dbReference type="Pfam" id="PF01713">
    <property type="entry name" value="Smr"/>
    <property type="match status" value="1"/>
</dbReference>
<dbReference type="InterPro" id="IPR046893">
    <property type="entry name" value="MSSS"/>
</dbReference>
<comment type="similarity">
    <text evidence="7">Belongs to the DNA mismatch repair MutS family. MutS2 subfamily.</text>
</comment>
<feature type="coiled-coil region" evidence="8">
    <location>
        <begin position="516"/>
        <end position="616"/>
    </location>
</feature>
<evidence type="ECO:0000313" key="10">
    <source>
        <dbReference type="EMBL" id="KIL77900.1"/>
    </source>
</evidence>
<dbReference type="InterPro" id="IPR002625">
    <property type="entry name" value="Smr_dom"/>
</dbReference>
<keyword evidence="11" id="KW-1185">Reference proteome</keyword>
<keyword evidence="6 7" id="KW-0238">DNA-binding</keyword>
<keyword evidence="8" id="KW-0175">Coiled coil</keyword>
<dbReference type="SUPFAM" id="SSF160443">
    <property type="entry name" value="SMR domain-like"/>
    <property type="match status" value="1"/>
</dbReference>
<dbReference type="SUPFAM" id="SSF48334">
    <property type="entry name" value="DNA repair protein MutS, domain III"/>
    <property type="match status" value="1"/>
</dbReference>
<accession>A0ABR5AT22</accession>
<keyword evidence="3 7" id="KW-0378">Hydrolase</keyword>
<dbReference type="NCBIfam" id="TIGR01069">
    <property type="entry name" value="mutS2"/>
    <property type="match status" value="1"/>
</dbReference>
<feature type="domain" description="Smr" evidence="9">
    <location>
        <begin position="710"/>
        <end position="785"/>
    </location>
</feature>
<evidence type="ECO:0000256" key="3">
    <source>
        <dbReference type="ARBA" id="ARBA00022801"/>
    </source>
</evidence>
<evidence type="ECO:0000259" key="9">
    <source>
        <dbReference type="PROSITE" id="PS50828"/>
    </source>
</evidence>
<dbReference type="EMBL" id="JXLP01000011">
    <property type="protein sequence ID" value="KIL77900.1"/>
    <property type="molecule type" value="Genomic_DNA"/>
</dbReference>
<evidence type="ECO:0000256" key="5">
    <source>
        <dbReference type="ARBA" id="ARBA00022884"/>
    </source>
</evidence>
<keyword evidence="1 7" id="KW-0699">rRNA-binding</keyword>
<gene>
    <name evidence="7" type="primary">mutS2</name>
    <name evidence="7" type="synonym">rqcU</name>
    <name evidence="10" type="ORF">SD77_0879</name>
</gene>
<dbReference type="SUPFAM" id="SSF52540">
    <property type="entry name" value="P-loop containing nucleoside triphosphate hydrolases"/>
    <property type="match status" value="1"/>
</dbReference>
<dbReference type="InterPro" id="IPR036063">
    <property type="entry name" value="Smr_dom_sf"/>
</dbReference>
<dbReference type="PIRSF" id="PIRSF005814">
    <property type="entry name" value="MutS_YshD"/>
    <property type="match status" value="1"/>
</dbReference>
<reference evidence="10 11" key="1">
    <citation type="submission" date="2015-01" db="EMBL/GenBank/DDBJ databases">
        <title>Genome Assembly of Bacillus badius MTCC 1458.</title>
        <authorList>
            <person name="Verma A."/>
            <person name="Khatri I."/>
            <person name="Mual P."/>
            <person name="Subramanian S."/>
            <person name="Krishnamurthi S."/>
        </authorList>
    </citation>
    <scope>NUCLEOTIDE SEQUENCE [LARGE SCALE GENOMIC DNA]</scope>
    <source>
        <strain evidence="10 11">MTCC 1458</strain>
    </source>
</reference>
<dbReference type="InterPro" id="IPR045076">
    <property type="entry name" value="MutS"/>
</dbReference>
<dbReference type="Gene3D" id="3.30.1370.110">
    <property type="match status" value="1"/>
</dbReference>
<dbReference type="CDD" id="cd03280">
    <property type="entry name" value="ABC_MutS2"/>
    <property type="match status" value="1"/>
</dbReference>
<comment type="subunit">
    <text evidence="7">Homodimer. Binds to stalled ribosomes, contacting rRNA.</text>
</comment>
<keyword evidence="5 7" id="KW-0694">RNA-binding</keyword>
<dbReference type="InterPro" id="IPR000432">
    <property type="entry name" value="DNA_mismatch_repair_MutS_C"/>
</dbReference>
<dbReference type="EC" id="3.6.4.-" evidence="7"/>
<comment type="function">
    <text evidence="7">Acts as a ribosome collision sensor, splitting the ribosome into its 2 subunits. Detects stalled/collided 70S ribosomes which it binds and splits by an ATP-hydrolysis driven conformational change. Acts upstream of the ribosome quality control system (RQC), a ribosome-associated complex that mediates the extraction of incompletely synthesized nascent chains from stalled ribosomes and their subsequent degradation. Probably generates substrates for RQC.</text>
</comment>
<evidence type="ECO:0000256" key="1">
    <source>
        <dbReference type="ARBA" id="ARBA00022730"/>
    </source>
</evidence>
<dbReference type="SMART" id="SM00533">
    <property type="entry name" value="MUTSd"/>
    <property type="match status" value="1"/>
</dbReference>
<organism evidence="10 11">
    <name type="scientific">Bacillus badius</name>
    <dbReference type="NCBI Taxonomy" id="1455"/>
    <lineage>
        <taxon>Bacteria</taxon>
        <taxon>Bacillati</taxon>
        <taxon>Bacillota</taxon>
        <taxon>Bacilli</taxon>
        <taxon>Bacillales</taxon>
        <taxon>Bacillaceae</taxon>
        <taxon>Pseudobacillus</taxon>
    </lineage>
</organism>
<dbReference type="SMART" id="SM00534">
    <property type="entry name" value="MUTSac"/>
    <property type="match status" value="1"/>
</dbReference>
<keyword evidence="2 7" id="KW-0547">Nucleotide-binding</keyword>